<dbReference type="PANTHER" id="PTHR43031:SF1">
    <property type="entry name" value="PYRIDINE NUCLEOTIDE-DISULPHIDE OXIDOREDUCTASE"/>
    <property type="match status" value="1"/>
</dbReference>
<dbReference type="Gene3D" id="3.40.250.10">
    <property type="entry name" value="Rhodanese-like domain"/>
    <property type="match status" value="1"/>
</dbReference>
<dbReference type="EC" id="2.8.1.1" evidence="2"/>
<comment type="caution">
    <text evidence="2">The sequence shown here is derived from an EMBL/GenBank/DDBJ whole genome shotgun (WGS) entry which is preliminary data.</text>
</comment>
<organism evidence="2 3">
    <name type="scientific">Candidatus Methanobinarius endosymbioticus</name>
    <dbReference type="NCBI Taxonomy" id="2006182"/>
    <lineage>
        <taxon>Archaea</taxon>
        <taxon>Methanobacteriati</taxon>
        <taxon>Methanobacteriota</taxon>
        <taxon>Methanomada group</taxon>
        <taxon>Methanobacteria</taxon>
        <taxon>Methanobacteriales</taxon>
        <taxon>Methanobacteriaceae</taxon>
        <taxon>Candidatus Methanobinarius</taxon>
    </lineage>
</organism>
<dbReference type="InterPro" id="IPR036873">
    <property type="entry name" value="Rhodanese-like_dom_sf"/>
</dbReference>
<reference evidence="2 3" key="1">
    <citation type="submission" date="2018-06" db="EMBL/GenBank/DDBJ databases">
        <title>Genomic insight into two independent archaeal endosymbiosis events.</title>
        <authorList>
            <person name="Lind A.E."/>
            <person name="Lewis W.H."/>
            <person name="Spang A."/>
            <person name="Guy L."/>
            <person name="Embley M.T."/>
            <person name="Ettema T.J.G."/>
        </authorList>
    </citation>
    <scope>NUCLEOTIDE SEQUENCE [LARGE SCALE GENOMIC DNA]</scope>
    <source>
        <strain evidence="2">NOE</strain>
    </source>
</reference>
<feature type="domain" description="Rhodanese" evidence="1">
    <location>
        <begin position="17"/>
        <end position="103"/>
    </location>
</feature>
<dbReference type="PANTHER" id="PTHR43031">
    <property type="entry name" value="FAD-DEPENDENT OXIDOREDUCTASE"/>
    <property type="match status" value="1"/>
</dbReference>
<sequence length="103" mass="12138">MNNKEITPEEAKSELKENNDIILLDVRTKEEYDEKYAPNCILIPLNELSDKVLDKIKNKKQEIIIYCRSGRRSKKALEILNKSRYTNISFIEGGIDNWKYETE</sequence>
<keyword evidence="2" id="KW-0808">Transferase</keyword>
<name>A0A366MEL6_9EURY</name>
<proteinExistence type="predicted"/>
<dbReference type="EMBL" id="NIZT01000008">
    <property type="protein sequence ID" value="RBQ24253.1"/>
    <property type="molecule type" value="Genomic_DNA"/>
</dbReference>
<evidence type="ECO:0000259" key="1">
    <source>
        <dbReference type="PROSITE" id="PS50206"/>
    </source>
</evidence>
<dbReference type="GO" id="GO:0004792">
    <property type="term" value="F:thiosulfate-cyanide sulfurtransferase activity"/>
    <property type="evidence" value="ECO:0007669"/>
    <property type="project" value="UniProtKB-EC"/>
</dbReference>
<evidence type="ECO:0000313" key="2">
    <source>
        <dbReference type="EMBL" id="RBQ24253.1"/>
    </source>
</evidence>
<keyword evidence="3" id="KW-1185">Reference proteome</keyword>
<evidence type="ECO:0000313" key="3">
    <source>
        <dbReference type="Proteomes" id="UP000253099"/>
    </source>
</evidence>
<accession>A0A366MEL6</accession>
<dbReference type="InterPro" id="IPR001763">
    <property type="entry name" value="Rhodanese-like_dom"/>
</dbReference>
<gene>
    <name evidence="2" type="primary">glpE</name>
    <name evidence="2" type="ORF">ALNOE001_03780</name>
</gene>
<dbReference type="PROSITE" id="PS50206">
    <property type="entry name" value="RHODANESE_3"/>
    <property type="match status" value="1"/>
</dbReference>
<dbReference type="InterPro" id="IPR050229">
    <property type="entry name" value="GlpE_sulfurtransferase"/>
</dbReference>
<dbReference type="SMART" id="SM00450">
    <property type="entry name" value="RHOD"/>
    <property type="match status" value="1"/>
</dbReference>
<protein>
    <submittedName>
        <fullName evidence="2">Thiosulfate sulfurtransferase GlpE</fullName>
        <ecNumber evidence="2">2.8.1.1</ecNumber>
    </submittedName>
</protein>
<dbReference type="SUPFAM" id="SSF52821">
    <property type="entry name" value="Rhodanese/Cell cycle control phosphatase"/>
    <property type="match status" value="1"/>
</dbReference>
<dbReference type="AlphaFoldDB" id="A0A366MEL6"/>
<dbReference type="Pfam" id="PF00581">
    <property type="entry name" value="Rhodanese"/>
    <property type="match status" value="1"/>
</dbReference>
<dbReference type="Proteomes" id="UP000253099">
    <property type="component" value="Unassembled WGS sequence"/>
</dbReference>
<dbReference type="CDD" id="cd00158">
    <property type="entry name" value="RHOD"/>
    <property type="match status" value="1"/>
</dbReference>